<evidence type="ECO:0000259" key="2">
    <source>
        <dbReference type="Pfam" id="PF01048"/>
    </source>
</evidence>
<dbReference type="Pfam" id="PF24883">
    <property type="entry name" value="NPHP3_N"/>
    <property type="match status" value="1"/>
</dbReference>
<dbReference type="Gene3D" id="3.40.50.1580">
    <property type="entry name" value="Nucleoside phosphorylase domain"/>
    <property type="match status" value="1"/>
</dbReference>
<reference evidence="4" key="2">
    <citation type="submission" date="2021-03" db="EMBL/GenBank/DDBJ databases">
        <authorList>
            <person name="Alouane T."/>
            <person name="Langin T."/>
            <person name="Bonhomme L."/>
        </authorList>
    </citation>
    <scope>NUCLEOTIDE SEQUENCE</scope>
    <source>
        <strain evidence="4">MDC_Fg202</strain>
    </source>
</reference>
<dbReference type="EMBL" id="CAAKMV010000088">
    <property type="protein sequence ID" value="VIO54190.1"/>
    <property type="molecule type" value="Genomic_DNA"/>
</dbReference>
<dbReference type="Gene3D" id="3.40.50.300">
    <property type="entry name" value="P-loop containing nucleotide triphosphate hydrolases"/>
    <property type="match status" value="1"/>
</dbReference>
<organism evidence="4 6">
    <name type="scientific">Gibberella zeae</name>
    <name type="common">Wheat head blight fungus</name>
    <name type="synonym">Fusarium graminearum</name>
    <dbReference type="NCBI Taxonomy" id="5518"/>
    <lineage>
        <taxon>Eukaryota</taxon>
        <taxon>Fungi</taxon>
        <taxon>Dikarya</taxon>
        <taxon>Ascomycota</taxon>
        <taxon>Pezizomycotina</taxon>
        <taxon>Sordariomycetes</taxon>
        <taxon>Hypocreomycetidae</taxon>
        <taxon>Hypocreales</taxon>
        <taxon>Nectriaceae</taxon>
        <taxon>Fusarium</taxon>
    </lineage>
</organism>
<dbReference type="InterPro" id="IPR027417">
    <property type="entry name" value="P-loop_NTPase"/>
</dbReference>
<evidence type="ECO:0000259" key="3">
    <source>
        <dbReference type="Pfam" id="PF24883"/>
    </source>
</evidence>
<dbReference type="SUPFAM" id="SSF52540">
    <property type="entry name" value="P-loop containing nucleoside triphosphate hydrolases"/>
    <property type="match status" value="1"/>
</dbReference>
<dbReference type="EMBL" id="CAJPIJ010000098">
    <property type="protein sequence ID" value="CAG1974944.1"/>
    <property type="molecule type" value="Genomic_DNA"/>
</dbReference>
<evidence type="ECO:0000313" key="4">
    <source>
        <dbReference type="EMBL" id="CAG1974944.1"/>
    </source>
</evidence>
<dbReference type="PANTHER" id="PTHR46082:SF6">
    <property type="entry name" value="AAA+ ATPASE DOMAIN-CONTAINING PROTEIN-RELATED"/>
    <property type="match status" value="1"/>
</dbReference>
<evidence type="ECO:0000256" key="1">
    <source>
        <dbReference type="ARBA" id="ARBA00022737"/>
    </source>
</evidence>
<dbReference type="Proteomes" id="UP000746612">
    <property type="component" value="Unassembled WGS sequence"/>
</dbReference>
<sequence>MSQNRPPRPKSRKDFEIAIICALTIEADAVLALFDHHWEEDEDSMSFGKARGDPNAYSTGVIGQHNVVLVHLPGMGKVAAGNIAAFCRMSYPEISLALVVGICGGVPFYGKENEEILLGDVIISTGVVQYDLGKRFPDKFRTKDTLEDNLGRPGLELRSLFSKLKTNKQQVKLQIATQKHLQKALEETNILGGYLEGLHDNLFPADYRHKHQDPSDCTICAACNGKSDPVCDVALSSSCKELNCDVQRRLSRGRLCEDENGKEMTPVGSNSETLFPTIHYGTFASGDMVIKSAEYRDQLAASKDAIGFEMESVGVWEVFPCVVIKGVSDYADSHKNDDWHDFAAASAAACTKAFLKYWDSTTQQASDILIFLDNAMLISDRELKWEAERQKLRDTLINSLRFPEINERKNDINPPNPATFQWVLHTGSWDSATYSSPADDEFSCYSKSRIKWDSFPDWLSSDEPCYWISGNPGSGKSTLMKYLSGNCKTSKYLKKCREDTLILSHFFWKPGTRMQQSFKGLLCSLLFELLSNKTDAFEMFHDMATNVQRLSVTDWSQQELRGILLEYCKHPSLPICLFVDSLDEALPGQDIFNTLQLLKSLTASNASVKICVSSRPERLFRLHFDTCPSLEMHELTRLDIAKYSHNAMAESTLLEPRGETISSLSHEIARLSDGIFLWAALVTQSLIRGI</sequence>
<dbReference type="InterPro" id="IPR053137">
    <property type="entry name" value="NLR-like"/>
</dbReference>
<evidence type="ECO:0008006" key="7">
    <source>
        <dbReference type="Google" id="ProtNLM"/>
    </source>
</evidence>
<protein>
    <recommendedName>
        <fullName evidence="7">Nucleoside phosphorylase domain-containing protein</fullName>
    </recommendedName>
</protein>
<dbReference type="SUPFAM" id="SSF53167">
    <property type="entry name" value="Purine and uridine phosphorylases"/>
    <property type="match status" value="1"/>
</dbReference>
<keyword evidence="1" id="KW-0677">Repeat</keyword>
<evidence type="ECO:0000313" key="5">
    <source>
        <dbReference type="EMBL" id="VIO54190.1"/>
    </source>
</evidence>
<proteinExistence type="predicted"/>
<reference evidence="5" key="1">
    <citation type="submission" date="2019-04" db="EMBL/GenBank/DDBJ databases">
        <authorList>
            <person name="Melise S."/>
            <person name="Noan J."/>
            <person name="Okalmin O."/>
        </authorList>
    </citation>
    <scope>NUCLEOTIDE SEQUENCE</scope>
    <source>
        <strain evidence="5">FN9</strain>
    </source>
</reference>
<feature type="domain" description="Nucleoside phosphorylase" evidence="2">
    <location>
        <begin position="17"/>
        <end position="135"/>
    </location>
</feature>
<accession>A0A2H3G160</accession>
<dbReference type="GO" id="GO:0009116">
    <property type="term" value="P:nucleoside metabolic process"/>
    <property type="evidence" value="ECO:0007669"/>
    <property type="project" value="InterPro"/>
</dbReference>
<dbReference type="InterPro" id="IPR000845">
    <property type="entry name" value="Nucleoside_phosphorylase_d"/>
</dbReference>
<dbReference type="PANTHER" id="PTHR46082">
    <property type="entry name" value="ATP/GTP-BINDING PROTEIN-RELATED"/>
    <property type="match status" value="1"/>
</dbReference>
<dbReference type="InterPro" id="IPR056884">
    <property type="entry name" value="NPHP3-like_N"/>
</dbReference>
<evidence type="ECO:0000313" key="6">
    <source>
        <dbReference type="Proteomes" id="UP000746612"/>
    </source>
</evidence>
<name>A0A2H3G160_GIBZA</name>
<dbReference type="GO" id="GO:0003824">
    <property type="term" value="F:catalytic activity"/>
    <property type="evidence" value="ECO:0007669"/>
    <property type="project" value="InterPro"/>
</dbReference>
<dbReference type="Pfam" id="PF01048">
    <property type="entry name" value="PNP_UDP_1"/>
    <property type="match status" value="1"/>
</dbReference>
<gene>
    <name evidence="5" type="ORF">FUG_LOCUS114735</name>
    <name evidence="4" type="ORF">MDCFG202_LOCUS140290</name>
</gene>
<feature type="domain" description="Nephrocystin 3-like N-terminal" evidence="3">
    <location>
        <begin position="453"/>
        <end position="615"/>
    </location>
</feature>
<dbReference type="AlphaFoldDB" id="A0A2H3G160"/>
<dbReference type="InterPro" id="IPR035994">
    <property type="entry name" value="Nucleoside_phosphorylase_sf"/>
</dbReference>